<keyword evidence="10" id="KW-1185">Reference proteome</keyword>
<comment type="subcellular location">
    <subcellularLocation>
        <location evidence="1 5 6">Nucleus</location>
    </subcellularLocation>
</comment>
<dbReference type="SMART" id="SM00389">
    <property type="entry name" value="HOX"/>
    <property type="match status" value="2"/>
</dbReference>
<sequence>MAFHRSNIHDLLNSEDEHPDFSEGSHGLCSSPEQSRSSNAKSKLARVMLTKDQSKALGLLFKKNPYPTTQELKDLANTLGLTDRKVNQWFKRERSYAPRRLLPDGTKLEFMQRLTEEQQSRLEKEYALNNRPSKQEREAIALDIGLPELKVYYWYIYFFSSEIM</sequence>
<evidence type="ECO:0000256" key="2">
    <source>
        <dbReference type="ARBA" id="ARBA00023125"/>
    </source>
</evidence>
<dbReference type="SUPFAM" id="SSF46689">
    <property type="entry name" value="Homeodomain-like"/>
    <property type="match status" value="2"/>
</dbReference>
<proteinExistence type="predicted"/>
<dbReference type="Proteomes" id="UP000541558">
    <property type="component" value="Unassembled WGS sequence"/>
</dbReference>
<dbReference type="PANTHER" id="PTHR24324:SF5">
    <property type="entry name" value="HEMATOPOIETICALLY-EXPRESSED HOMEOBOX PROTEIN HHEX"/>
    <property type="match status" value="1"/>
</dbReference>
<evidence type="ECO:0000256" key="5">
    <source>
        <dbReference type="PROSITE-ProRule" id="PRU00108"/>
    </source>
</evidence>
<dbReference type="GO" id="GO:0030154">
    <property type="term" value="P:cell differentiation"/>
    <property type="evidence" value="ECO:0007669"/>
    <property type="project" value="TreeGrafter"/>
</dbReference>
<comment type="caution">
    <text evidence="9">The sequence shown here is derived from an EMBL/GenBank/DDBJ whole genome shotgun (WGS) entry which is preliminary data.</text>
</comment>
<evidence type="ECO:0000256" key="6">
    <source>
        <dbReference type="RuleBase" id="RU000682"/>
    </source>
</evidence>
<protein>
    <recommendedName>
        <fullName evidence="8">Homeobox domain-containing protein</fullName>
    </recommendedName>
</protein>
<accession>A0A8H5FGB7</accession>
<dbReference type="OrthoDB" id="6159439at2759"/>
<feature type="domain" description="Homeobox" evidence="8">
    <location>
        <begin position="105"/>
        <end position="155"/>
    </location>
</feature>
<dbReference type="InterPro" id="IPR051000">
    <property type="entry name" value="Homeobox_DNA-bind_prot"/>
</dbReference>
<keyword evidence="2 5" id="KW-0238">DNA-binding</keyword>
<feature type="domain" description="Homeobox" evidence="8">
    <location>
        <begin position="40"/>
        <end position="100"/>
    </location>
</feature>
<evidence type="ECO:0000256" key="7">
    <source>
        <dbReference type="SAM" id="MobiDB-lite"/>
    </source>
</evidence>
<dbReference type="PANTHER" id="PTHR24324">
    <property type="entry name" value="HOMEOBOX PROTEIN HHEX"/>
    <property type="match status" value="1"/>
</dbReference>
<feature type="DNA-binding region" description="Homeobox" evidence="5">
    <location>
        <begin position="42"/>
        <end position="101"/>
    </location>
</feature>
<dbReference type="CDD" id="cd00086">
    <property type="entry name" value="homeodomain"/>
    <property type="match status" value="2"/>
</dbReference>
<feature type="region of interest" description="Disordered" evidence="7">
    <location>
        <begin position="1"/>
        <end position="43"/>
    </location>
</feature>
<organism evidence="9 10">
    <name type="scientific">Ephemerocybe angulata</name>
    <dbReference type="NCBI Taxonomy" id="980116"/>
    <lineage>
        <taxon>Eukaryota</taxon>
        <taxon>Fungi</taxon>
        <taxon>Dikarya</taxon>
        <taxon>Basidiomycota</taxon>
        <taxon>Agaricomycotina</taxon>
        <taxon>Agaricomycetes</taxon>
        <taxon>Agaricomycetidae</taxon>
        <taxon>Agaricales</taxon>
        <taxon>Agaricineae</taxon>
        <taxon>Psathyrellaceae</taxon>
        <taxon>Ephemerocybe</taxon>
    </lineage>
</organism>
<dbReference type="GO" id="GO:0000978">
    <property type="term" value="F:RNA polymerase II cis-regulatory region sequence-specific DNA binding"/>
    <property type="evidence" value="ECO:0007669"/>
    <property type="project" value="TreeGrafter"/>
</dbReference>
<dbReference type="Gene3D" id="1.10.10.60">
    <property type="entry name" value="Homeodomain-like"/>
    <property type="match status" value="2"/>
</dbReference>
<evidence type="ECO:0000256" key="3">
    <source>
        <dbReference type="ARBA" id="ARBA00023155"/>
    </source>
</evidence>
<evidence type="ECO:0000313" key="9">
    <source>
        <dbReference type="EMBL" id="KAF5335413.1"/>
    </source>
</evidence>
<dbReference type="EMBL" id="JAACJK010000063">
    <property type="protein sequence ID" value="KAF5335413.1"/>
    <property type="molecule type" value="Genomic_DNA"/>
</dbReference>
<dbReference type="Pfam" id="PF00046">
    <property type="entry name" value="Homeodomain"/>
    <property type="match status" value="2"/>
</dbReference>
<evidence type="ECO:0000256" key="1">
    <source>
        <dbReference type="ARBA" id="ARBA00004123"/>
    </source>
</evidence>
<gene>
    <name evidence="9" type="ORF">D9611_011697</name>
</gene>
<dbReference type="GO" id="GO:0006357">
    <property type="term" value="P:regulation of transcription by RNA polymerase II"/>
    <property type="evidence" value="ECO:0007669"/>
    <property type="project" value="TreeGrafter"/>
</dbReference>
<dbReference type="PROSITE" id="PS50071">
    <property type="entry name" value="HOMEOBOX_2"/>
    <property type="match status" value="2"/>
</dbReference>
<feature type="compositionally biased region" description="Polar residues" evidence="7">
    <location>
        <begin position="31"/>
        <end position="41"/>
    </location>
</feature>
<evidence type="ECO:0000259" key="8">
    <source>
        <dbReference type="PROSITE" id="PS50071"/>
    </source>
</evidence>
<dbReference type="InterPro" id="IPR009057">
    <property type="entry name" value="Homeodomain-like_sf"/>
</dbReference>
<evidence type="ECO:0000313" key="10">
    <source>
        <dbReference type="Proteomes" id="UP000541558"/>
    </source>
</evidence>
<dbReference type="AlphaFoldDB" id="A0A8H5FGB7"/>
<reference evidence="9 10" key="1">
    <citation type="journal article" date="2020" name="ISME J.">
        <title>Uncovering the hidden diversity of litter-decomposition mechanisms in mushroom-forming fungi.</title>
        <authorList>
            <person name="Floudas D."/>
            <person name="Bentzer J."/>
            <person name="Ahren D."/>
            <person name="Johansson T."/>
            <person name="Persson P."/>
            <person name="Tunlid A."/>
        </authorList>
    </citation>
    <scope>NUCLEOTIDE SEQUENCE [LARGE SCALE GENOMIC DNA]</scope>
    <source>
        <strain evidence="9 10">CBS 175.51</strain>
    </source>
</reference>
<keyword evidence="3 5" id="KW-0371">Homeobox</keyword>
<feature type="DNA-binding region" description="Homeobox" evidence="5">
    <location>
        <begin position="107"/>
        <end position="156"/>
    </location>
</feature>
<keyword evidence="4 5" id="KW-0539">Nucleus</keyword>
<evidence type="ECO:0000256" key="4">
    <source>
        <dbReference type="ARBA" id="ARBA00023242"/>
    </source>
</evidence>
<dbReference type="InterPro" id="IPR001356">
    <property type="entry name" value="HD"/>
</dbReference>
<dbReference type="GO" id="GO:0005634">
    <property type="term" value="C:nucleus"/>
    <property type="evidence" value="ECO:0007669"/>
    <property type="project" value="UniProtKB-SubCell"/>
</dbReference>
<name>A0A8H5FGB7_9AGAR</name>